<dbReference type="AlphaFoldDB" id="A0A9P7MB19"/>
<protein>
    <submittedName>
        <fullName evidence="1">Uncharacterized protein</fullName>
    </submittedName>
</protein>
<reference evidence="1 2" key="1">
    <citation type="journal article" date="2020" name="bioRxiv">
        <title>Whole genome comparisons of ergot fungi reveals the divergence and evolution of species within the genus Claviceps are the result of varying mechanisms driving genome evolution and host range expansion.</title>
        <authorList>
            <person name="Wyka S.A."/>
            <person name="Mondo S.J."/>
            <person name="Liu M."/>
            <person name="Dettman J."/>
            <person name="Nalam V."/>
            <person name="Broders K.D."/>
        </authorList>
    </citation>
    <scope>NUCLEOTIDE SEQUENCE [LARGE SCALE GENOMIC DNA]</scope>
    <source>
        <strain evidence="1 2">CCC 1485</strain>
    </source>
</reference>
<organism evidence="1 2">
    <name type="scientific">Claviceps pazoutovae</name>
    <dbReference type="NCBI Taxonomy" id="1649127"/>
    <lineage>
        <taxon>Eukaryota</taxon>
        <taxon>Fungi</taxon>
        <taxon>Dikarya</taxon>
        <taxon>Ascomycota</taxon>
        <taxon>Pezizomycotina</taxon>
        <taxon>Sordariomycetes</taxon>
        <taxon>Hypocreomycetidae</taxon>
        <taxon>Hypocreales</taxon>
        <taxon>Clavicipitaceae</taxon>
        <taxon>Claviceps</taxon>
    </lineage>
</organism>
<proteinExistence type="predicted"/>
<dbReference type="EMBL" id="SRPO01000235">
    <property type="protein sequence ID" value="KAG5935959.1"/>
    <property type="molecule type" value="Genomic_DNA"/>
</dbReference>
<name>A0A9P7MB19_9HYPO</name>
<evidence type="ECO:0000313" key="1">
    <source>
        <dbReference type="EMBL" id="KAG5935959.1"/>
    </source>
</evidence>
<evidence type="ECO:0000313" key="2">
    <source>
        <dbReference type="Proteomes" id="UP000706124"/>
    </source>
</evidence>
<keyword evidence="2" id="KW-1185">Reference proteome</keyword>
<sequence>MYMFQVTGVTDQQTVANFAFGLGNTEKRRDTVICVNIPLPRTASPSARHTGPDGRWQRQYCCRRLEVRVFDILDIINAISVWFSPSVVGLWADVRIIVVHAELLPTIRKDAIKNVLQSPLLSVMTTMGVGMLS</sequence>
<accession>A0A9P7MB19</accession>
<gene>
    <name evidence="1" type="ORF">E4U60_002859</name>
</gene>
<dbReference type="Proteomes" id="UP000706124">
    <property type="component" value="Unassembled WGS sequence"/>
</dbReference>
<comment type="caution">
    <text evidence="1">The sequence shown here is derived from an EMBL/GenBank/DDBJ whole genome shotgun (WGS) entry which is preliminary data.</text>
</comment>